<evidence type="ECO:0000313" key="3">
    <source>
        <dbReference type="Proteomes" id="UP000092993"/>
    </source>
</evidence>
<keyword evidence="3" id="KW-1185">Reference proteome</keyword>
<evidence type="ECO:0000313" key="2">
    <source>
        <dbReference type="EMBL" id="OBZ75082.1"/>
    </source>
</evidence>
<dbReference type="SUPFAM" id="SSF81383">
    <property type="entry name" value="F-box domain"/>
    <property type="match status" value="1"/>
</dbReference>
<dbReference type="OrthoDB" id="2269034at2759"/>
<dbReference type="Pfam" id="PF12937">
    <property type="entry name" value="F-box-like"/>
    <property type="match status" value="1"/>
</dbReference>
<dbReference type="OMA" id="MLMPISQ"/>
<evidence type="ECO:0000259" key="1">
    <source>
        <dbReference type="Pfam" id="PF12937"/>
    </source>
</evidence>
<feature type="domain" description="F-box" evidence="1">
    <location>
        <begin position="51"/>
        <end position="108"/>
    </location>
</feature>
<dbReference type="InterPro" id="IPR001810">
    <property type="entry name" value="F-box_dom"/>
</dbReference>
<comment type="caution">
    <text evidence="2">The sequence shown here is derived from an EMBL/GenBank/DDBJ whole genome shotgun (WGS) entry which is preliminary data.</text>
</comment>
<protein>
    <recommendedName>
        <fullName evidence="1">F-box domain-containing protein</fullName>
    </recommendedName>
</protein>
<dbReference type="STRING" id="5627.A0A1C7ME25"/>
<accession>A0A1C7ME25</accession>
<dbReference type="InterPro" id="IPR036047">
    <property type="entry name" value="F-box-like_dom_sf"/>
</dbReference>
<dbReference type="SUPFAM" id="SSF52047">
    <property type="entry name" value="RNI-like"/>
    <property type="match status" value="1"/>
</dbReference>
<gene>
    <name evidence="2" type="ORF">A0H81_05028</name>
</gene>
<sequence>MHVLIRHHHILDAMDAIISVQLLQSLDDTFVSALSIIRNILNAHQPCGRFPPEILAIIFRHASNGSTLHEVAMWESSCLDIFQLVRLTHVCHRWREVALSTPSLWCSINDYTSCIPTILDRSRSMNLTLTTSADLAPGSAFHDFLHEHSSRISELHWVRHENSSAIQFSSHEHLSFGAPQLRSLTLALRHLRYPPYNFPGPTLFQGDTPQLRFLTLRKFPFIPSNNFPTLTHLHLSGLYGTDPCEALLSLFSRSPNLQEVVIEEENTSMRQFVFSKVQSRRYKVPLKHLHRFELGYIDPVTIVSWLHQLDLDPYISMLIRSRHEMDPATLGSIAALLPGNLTRVALEYFDWDTPYTDFAVTATGSSCGIRYLIKGSTPHGRQGWYGRMLSAFPQADVREFWVRVKRFSDTAPPFVVPIHGLAPATLVLFVQGAHWPNLETLVMFNCRLQQILDFLSPGYPVYPNLSMLRIVGAPGDLSVNVAVTMKFKALRARYRPINLVLEVDARRRENFGTVSADVEALFESVEYRFYHTLPTMSKPDVCRTYWTTEPTA</sequence>
<dbReference type="AlphaFoldDB" id="A0A1C7ME25"/>
<name>A0A1C7ME25_GRIFR</name>
<dbReference type="Gene3D" id="1.20.1280.50">
    <property type="match status" value="1"/>
</dbReference>
<organism evidence="2 3">
    <name type="scientific">Grifola frondosa</name>
    <name type="common">Maitake</name>
    <name type="synonym">Polyporus frondosus</name>
    <dbReference type="NCBI Taxonomy" id="5627"/>
    <lineage>
        <taxon>Eukaryota</taxon>
        <taxon>Fungi</taxon>
        <taxon>Dikarya</taxon>
        <taxon>Basidiomycota</taxon>
        <taxon>Agaricomycotina</taxon>
        <taxon>Agaricomycetes</taxon>
        <taxon>Polyporales</taxon>
        <taxon>Grifolaceae</taxon>
        <taxon>Grifola</taxon>
    </lineage>
</organism>
<dbReference type="EMBL" id="LUGG01000004">
    <property type="protein sequence ID" value="OBZ75082.1"/>
    <property type="molecule type" value="Genomic_DNA"/>
</dbReference>
<proteinExistence type="predicted"/>
<reference evidence="2 3" key="1">
    <citation type="submission" date="2016-03" db="EMBL/GenBank/DDBJ databases">
        <title>Whole genome sequencing of Grifola frondosa 9006-11.</title>
        <authorList>
            <person name="Min B."/>
            <person name="Park H."/>
            <person name="Kim J.-G."/>
            <person name="Cho H."/>
            <person name="Oh Y.-L."/>
            <person name="Kong W.-S."/>
            <person name="Choi I.-G."/>
        </authorList>
    </citation>
    <scope>NUCLEOTIDE SEQUENCE [LARGE SCALE GENOMIC DNA]</scope>
    <source>
        <strain evidence="2 3">9006-11</strain>
    </source>
</reference>
<dbReference type="Proteomes" id="UP000092993">
    <property type="component" value="Unassembled WGS sequence"/>
</dbReference>